<dbReference type="EMBL" id="JH172735">
    <property type="protein sequence ID" value="EHB15224.1"/>
    <property type="molecule type" value="Genomic_DNA"/>
</dbReference>
<dbReference type="AlphaFoldDB" id="G5C113"/>
<proteinExistence type="inferred from homology"/>
<evidence type="ECO:0000256" key="5">
    <source>
        <dbReference type="ARBA" id="ARBA00022490"/>
    </source>
</evidence>
<dbReference type="InParanoid" id="G5C113"/>
<evidence type="ECO:0000256" key="7">
    <source>
        <dbReference type="ARBA" id="ARBA00023002"/>
    </source>
</evidence>
<evidence type="ECO:0000256" key="2">
    <source>
        <dbReference type="ARBA" id="ARBA00008758"/>
    </source>
</evidence>
<organism evidence="10 11">
    <name type="scientific">Heterocephalus glaber</name>
    <name type="common">Naked mole rat</name>
    <dbReference type="NCBI Taxonomy" id="10181"/>
    <lineage>
        <taxon>Eukaryota</taxon>
        <taxon>Metazoa</taxon>
        <taxon>Chordata</taxon>
        <taxon>Craniata</taxon>
        <taxon>Vertebrata</taxon>
        <taxon>Euteleostomi</taxon>
        <taxon>Mammalia</taxon>
        <taxon>Eutheria</taxon>
        <taxon>Euarchontoglires</taxon>
        <taxon>Glires</taxon>
        <taxon>Rodentia</taxon>
        <taxon>Hystricomorpha</taxon>
        <taxon>Bathyergidae</taxon>
        <taxon>Heterocephalus</taxon>
    </lineage>
</organism>
<comment type="subunit">
    <text evidence="3">Interacts with NELFB, NOL12 and PRNP.</text>
</comment>
<comment type="similarity">
    <text evidence="2">Belongs to the P33MONOX family.</text>
</comment>
<evidence type="ECO:0000256" key="4">
    <source>
        <dbReference type="ARBA" id="ARBA00016432"/>
    </source>
</evidence>
<evidence type="ECO:0000256" key="3">
    <source>
        <dbReference type="ARBA" id="ARBA00011791"/>
    </source>
</evidence>
<keyword evidence="7" id="KW-0560">Oxidoreductase</keyword>
<reference evidence="10 11" key="1">
    <citation type="journal article" date="2011" name="Nature">
        <title>Genome sequencing reveals insights into physiology and longevity of the naked mole rat.</title>
        <authorList>
            <person name="Kim E.B."/>
            <person name="Fang X."/>
            <person name="Fushan A.A."/>
            <person name="Huang Z."/>
            <person name="Lobanov A.V."/>
            <person name="Han L."/>
            <person name="Marino S.M."/>
            <person name="Sun X."/>
            <person name="Turanov A.A."/>
            <person name="Yang P."/>
            <person name="Yim S.H."/>
            <person name="Zhao X."/>
            <person name="Kasaikina M.V."/>
            <person name="Stoletzki N."/>
            <person name="Peng C."/>
            <person name="Polak P."/>
            <person name="Xiong Z."/>
            <person name="Kiezun A."/>
            <person name="Zhu Y."/>
            <person name="Chen Y."/>
            <person name="Kryukov G.V."/>
            <person name="Zhang Q."/>
            <person name="Peshkin L."/>
            <person name="Yang L."/>
            <person name="Bronson R.T."/>
            <person name="Buffenstein R."/>
            <person name="Wang B."/>
            <person name="Han C."/>
            <person name="Li Q."/>
            <person name="Chen L."/>
            <person name="Zhao W."/>
            <person name="Sunyaev S.R."/>
            <person name="Park T.J."/>
            <person name="Zhang G."/>
            <person name="Wang J."/>
            <person name="Gladyshev V.N."/>
        </authorList>
    </citation>
    <scope>NUCLEOTIDE SEQUENCE [LARGE SCALE GENOMIC DNA]</scope>
</reference>
<evidence type="ECO:0000256" key="6">
    <source>
        <dbReference type="ARBA" id="ARBA00022857"/>
    </source>
</evidence>
<sequence length="120" mass="12925">MASRQPEVPAPGPGAPLGKMSMPIRVCRQVFSYGDALGDPAPMTPPPKPDSGGFAVQAYREAQKPSPMEMIHPQATQMAEDPTTFKPPKTDIPVIETKKPPLRTHNLKPRGLNVVTPTGF</sequence>
<evidence type="ECO:0000313" key="11">
    <source>
        <dbReference type="Proteomes" id="UP000006813"/>
    </source>
</evidence>
<evidence type="ECO:0000256" key="8">
    <source>
        <dbReference type="ARBA" id="ARBA00025240"/>
    </source>
</evidence>
<feature type="region of interest" description="Disordered" evidence="9">
    <location>
        <begin position="1"/>
        <end position="20"/>
    </location>
</feature>
<dbReference type="Proteomes" id="UP000006813">
    <property type="component" value="Unassembled WGS sequence"/>
</dbReference>
<accession>G5C113</accession>
<dbReference type="PANTHER" id="PTHR28342">
    <property type="entry name" value="MONOOXYGENASE P33MONOX-RELATED"/>
    <property type="match status" value="1"/>
</dbReference>
<dbReference type="GO" id="GO:0005737">
    <property type="term" value="C:cytoplasm"/>
    <property type="evidence" value="ECO:0007669"/>
    <property type="project" value="UniProtKB-SubCell"/>
</dbReference>
<evidence type="ECO:0000256" key="1">
    <source>
        <dbReference type="ARBA" id="ARBA00004496"/>
    </source>
</evidence>
<evidence type="ECO:0000256" key="9">
    <source>
        <dbReference type="SAM" id="MobiDB-lite"/>
    </source>
</evidence>
<name>G5C113_HETGA</name>
<comment type="subcellular location">
    <subcellularLocation>
        <location evidence="1">Cytoplasm</location>
    </subcellularLocation>
</comment>
<protein>
    <recommendedName>
        <fullName evidence="4">Putative monooxygenase p33MONOX</fullName>
    </recommendedName>
</protein>
<keyword evidence="6" id="KW-0521">NADP</keyword>
<comment type="function">
    <text evidence="8">Potential NADPH-dependent oxidoreductase. May be involved in the regulation of neuronal survival, differentiation and axonal outgrowth.</text>
</comment>
<dbReference type="Pfam" id="PF15302">
    <property type="entry name" value="P33MONOX"/>
    <property type="match status" value="1"/>
</dbReference>
<dbReference type="InterPro" id="IPR026759">
    <property type="entry name" value="P33MONOX"/>
</dbReference>
<dbReference type="GO" id="GO:0016491">
    <property type="term" value="F:oxidoreductase activity"/>
    <property type="evidence" value="ECO:0007669"/>
    <property type="project" value="UniProtKB-KW"/>
</dbReference>
<dbReference type="PANTHER" id="PTHR28342:SF1">
    <property type="entry name" value="MONOOXYGENASE P33MONOX-RELATED"/>
    <property type="match status" value="1"/>
</dbReference>
<gene>
    <name evidence="10" type="ORF">GW7_20785</name>
</gene>
<keyword evidence="5" id="KW-0963">Cytoplasm</keyword>
<feature type="region of interest" description="Disordered" evidence="9">
    <location>
        <begin position="100"/>
        <end position="120"/>
    </location>
</feature>
<evidence type="ECO:0000313" key="10">
    <source>
        <dbReference type="EMBL" id="EHB15224.1"/>
    </source>
</evidence>